<evidence type="ECO:0000313" key="4">
    <source>
        <dbReference type="Proteomes" id="UP001295684"/>
    </source>
</evidence>
<proteinExistence type="predicted"/>
<feature type="region of interest" description="Disordered" evidence="2">
    <location>
        <begin position="86"/>
        <end position="107"/>
    </location>
</feature>
<feature type="compositionally biased region" description="Polar residues" evidence="2">
    <location>
        <begin position="92"/>
        <end position="104"/>
    </location>
</feature>
<organism evidence="3 4">
    <name type="scientific">Euplotes crassus</name>
    <dbReference type="NCBI Taxonomy" id="5936"/>
    <lineage>
        <taxon>Eukaryota</taxon>
        <taxon>Sar</taxon>
        <taxon>Alveolata</taxon>
        <taxon>Ciliophora</taxon>
        <taxon>Intramacronucleata</taxon>
        <taxon>Spirotrichea</taxon>
        <taxon>Hypotrichia</taxon>
        <taxon>Euplotida</taxon>
        <taxon>Euplotidae</taxon>
        <taxon>Moneuplotes</taxon>
    </lineage>
</organism>
<keyword evidence="1" id="KW-0175">Coiled coil</keyword>
<feature type="coiled-coil region" evidence="1">
    <location>
        <begin position="917"/>
        <end position="951"/>
    </location>
</feature>
<reference evidence="3" key="1">
    <citation type="submission" date="2023-07" db="EMBL/GenBank/DDBJ databases">
        <authorList>
            <consortium name="AG Swart"/>
            <person name="Singh M."/>
            <person name="Singh A."/>
            <person name="Seah K."/>
            <person name="Emmerich C."/>
        </authorList>
    </citation>
    <scope>NUCLEOTIDE SEQUENCE</scope>
    <source>
        <strain evidence="3">DP1</strain>
    </source>
</reference>
<dbReference type="Gene3D" id="1.10.287.950">
    <property type="entry name" value="Methyl-accepting chemotaxis protein"/>
    <property type="match status" value="1"/>
</dbReference>
<dbReference type="EMBL" id="CAMPGE010018541">
    <property type="protein sequence ID" value="CAI2376950.1"/>
    <property type="molecule type" value="Genomic_DNA"/>
</dbReference>
<evidence type="ECO:0000256" key="2">
    <source>
        <dbReference type="SAM" id="MobiDB-lite"/>
    </source>
</evidence>
<accession>A0AAD1XQ82</accession>
<dbReference type="AlphaFoldDB" id="A0AAD1XQ82"/>
<feature type="coiled-coil region" evidence="1">
    <location>
        <begin position="282"/>
        <end position="316"/>
    </location>
</feature>
<keyword evidence="4" id="KW-1185">Reference proteome</keyword>
<comment type="caution">
    <text evidence="3">The sequence shown here is derived from an EMBL/GenBank/DDBJ whole genome shotgun (WGS) entry which is preliminary data.</text>
</comment>
<dbReference type="Proteomes" id="UP001295684">
    <property type="component" value="Unassembled WGS sequence"/>
</dbReference>
<feature type="coiled-coil region" evidence="1">
    <location>
        <begin position="599"/>
        <end position="667"/>
    </location>
</feature>
<protein>
    <submittedName>
        <fullName evidence="3">Uncharacterized protein</fullName>
    </submittedName>
</protein>
<evidence type="ECO:0000256" key="1">
    <source>
        <dbReference type="SAM" id="Coils"/>
    </source>
</evidence>
<gene>
    <name evidence="3" type="ORF">ECRASSUSDP1_LOCUS18327</name>
</gene>
<sequence>MNINPFSNRYSDAYDRYNMLSAPAYESGRRSSIKANRCTYAGCAADLGQYGLLGMSYGLSAPLEGYSSAPRARSLARYSRSKTSKALDELNEASSSEGSLTRGGSPNDCEFAENTPKFIANLTLSNVFRKDVLRIVKPLIKKLREEFMGSSTDAYTSSPQSYKFIKENYGHSLPIRSLPKSETNKIEKKLASLETQFEEIRVKDSKQENSLSKLFKIKSQQDDTKKIVKECIEKYHRDNPSDFKKHDVAKKLAQIDTHLKELDGKVKDIPKMKKDLDQSDEIEDITTLLTQSKSEMQKLKQETDKAKASVKTLTASLDKTTKNITKNQTSIDSLTKKIKSYDFSQEQVTLKTVNSLVTKSEQKTTKDFAKKLKEVADIADDFTKEDLDRVNKEIDALEAVVDTLKLKQGEVSKEKIKRMIADQIKAIPTVSPQVQSAIFTIQKDIDAVEDILTKHAKTLKTFSSKEAILKKVDEKILRLKEEQALIDAAQDMSFKNNGKKVDSGVLDIFSGRITKLQQQVEGQDKELQSELATLSQQFNVFTKSVKQDHSGMIEYIQKIESRVGFVSTDLGSKLKELDKTLKTSNLKAKDTDKTHSDKIKKLEDMVTHAQKKVNLIEGQLKKDKNDQKIGTLEQKFAEVQSQIRQERKQATEEVRTFKRKLDDFQTALNAPRKSSIDEDAIEDLQRDVGQMFAKMEAKLKQLSDKVYRRINEIDDDVHRSDDMIRASIQSLKDQNGVEISALFERVVHIKNEIIEDSKKLKDKFTRIEREENAKQEFVIKEIKKLSSRMDGRGSSTDVKSTKVSKKEAKESAATLNLLEFDSMIAQLKAELMSDLNGFKAKINKDEDFQRDRIKGCYEEISSTKVLIDSKIKDYSKKVASQFTEVNDKVEKVKVAVAKNSNSIKATGDTAKKNTAKIKAATDQATEALKKIAKVERVATENDEEINELSERVDKCFDLIQSGSQETAFNSNISNGNQKFSNLGDIFKYSMGNMGKKTEEKEASLDNYKNVCVDGIRDFEQYQKALKTSGKKTPQRSIQKWIRDAENARDVETLQDLRNEIYRETGFDIEDHEGVTGDFIDDLGF</sequence>
<evidence type="ECO:0000313" key="3">
    <source>
        <dbReference type="EMBL" id="CAI2376950.1"/>
    </source>
</evidence>
<name>A0AAD1XQ82_EUPCR</name>